<dbReference type="InterPro" id="IPR029787">
    <property type="entry name" value="Nucleotide_cyclase"/>
</dbReference>
<evidence type="ECO:0000256" key="6">
    <source>
        <dbReference type="SAM" id="Coils"/>
    </source>
</evidence>
<evidence type="ECO:0000256" key="3">
    <source>
        <dbReference type="ARBA" id="ARBA00022723"/>
    </source>
</evidence>
<dbReference type="CDD" id="cd01949">
    <property type="entry name" value="GGDEF"/>
    <property type="match status" value="1"/>
</dbReference>
<dbReference type="InterPro" id="IPR050469">
    <property type="entry name" value="Diguanylate_Cyclase"/>
</dbReference>
<dbReference type="EC" id="2.7.7.65" evidence="2"/>
<evidence type="ECO:0000256" key="2">
    <source>
        <dbReference type="ARBA" id="ARBA00012528"/>
    </source>
</evidence>
<dbReference type="PANTHER" id="PTHR45138:SF9">
    <property type="entry name" value="DIGUANYLATE CYCLASE DGCM-RELATED"/>
    <property type="match status" value="1"/>
</dbReference>
<dbReference type="NCBIfam" id="TIGR02481">
    <property type="entry name" value="hemeryth_dom"/>
    <property type="match status" value="1"/>
</dbReference>
<protein>
    <recommendedName>
        <fullName evidence="2">diguanylate cyclase</fullName>
        <ecNumber evidence="2">2.7.7.65</ecNumber>
    </recommendedName>
</protein>
<gene>
    <name evidence="8" type="ORF">VAE063_940141</name>
</gene>
<dbReference type="InterPro" id="IPR043128">
    <property type="entry name" value="Rev_trsase/Diguanyl_cyclase"/>
</dbReference>
<proteinExistence type="inferred from homology"/>
<evidence type="ECO:0000256" key="5">
    <source>
        <dbReference type="ARBA" id="ARBA00034247"/>
    </source>
</evidence>
<evidence type="ECO:0000256" key="1">
    <source>
        <dbReference type="ARBA" id="ARBA00010587"/>
    </source>
</evidence>
<dbReference type="Proteomes" id="UP001152658">
    <property type="component" value="Unassembled WGS sequence"/>
</dbReference>
<evidence type="ECO:0000313" key="9">
    <source>
        <dbReference type="Proteomes" id="UP001152658"/>
    </source>
</evidence>
<dbReference type="Pfam" id="PF01814">
    <property type="entry name" value="Hemerythrin"/>
    <property type="match status" value="1"/>
</dbReference>
<keyword evidence="6" id="KW-0175">Coiled coil</keyword>
<dbReference type="SUPFAM" id="SSF55073">
    <property type="entry name" value="Nucleotide cyclase"/>
    <property type="match status" value="1"/>
</dbReference>
<dbReference type="Gene3D" id="3.30.70.270">
    <property type="match status" value="1"/>
</dbReference>
<feature type="domain" description="GGDEF" evidence="7">
    <location>
        <begin position="240"/>
        <end position="372"/>
    </location>
</feature>
<comment type="caution">
    <text evidence="8">The sequence shown here is derived from an EMBL/GenBank/DDBJ whole genome shotgun (WGS) entry which is preliminary data.</text>
</comment>
<dbReference type="Gene3D" id="1.20.120.50">
    <property type="entry name" value="Hemerythrin-like"/>
    <property type="match status" value="1"/>
</dbReference>
<dbReference type="SUPFAM" id="SSF47188">
    <property type="entry name" value="Hemerythrin-like"/>
    <property type="match status" value="1"/>
</dbReference>
<keyword evidence="9" id="KW-1185">Reference proteome</keyword>
<dbReference type="InterPro" id="IPR035938">
    <property type="entry name" value="Hemerythrin-like_sf"/>
</dbReference>
<comment type="similarity">
    <text evidence="1">Belongs to the hemerythrin family.</text>
</comment>
<evidence type="ECO:0000313" key="8">
    <source>
        <dbReference type="EMBL" id="CAH8223997.1"/>
    </source>
</evidence>
<comment type="catalytic activity">
    <reaction evidence="5">
        <text>2 GTP = 3',3'-c-di-GMP + 2 diphosphate</text>
        <dbReference type="Rhea" id="RHEA:24898"/>
        <dbReference type="ChEBI" id="CHEBI:33019"/>
        <dbReference type="ChEBI" id="CHEBI:37565"/>
        <dbReference type="ChEBI" id="CHEBI:58805"/>
        <dbReference type="EC" id="2.7.7.65"/>
    </reaction>
</comment>
<dbReference type="InterPro" id="IPR012312">
    <property type="entry name" value="Hemerythrin-like"/>
</dbReference>
<organism evidence="8 9">
    <name type="scientific">Vibrio aestuarianus</name>
    <dbReference type="NCBI Taxonomy" id="28171"/>
    <lineage>
        <taxon>Bacteria</taxon>
        <taxon>Pseudomonadati</taxon>
        <taxon>Pseudomonadota</taxon>
        <taxon>Gammaproteobacteria</taxon>
        <taxon>Vibrionales</taxon>
        <taxon>Vibrionaceae</taxon>
        <taxon>Vibrio</taxon>
    </lineage>
</organism>
<evidence type="ECO:0000256" key="4">
    <source>
        <dbReference type="ARBA" id="ARBA00023004"/>
    </source>
</evidence>
<dbReference type="Pfam" id="PF00990">
    <property type="entry name" value="GGDEF"/>
    <property type="match status" value="1"/>
</dbReference>
<dbReference type="PROSITE" id="PS50887">
    <property type="entry name" value="GGDEF"/>
    <property type="match status" value="1"/>
</dbReference>
<evidence type="ECO:0000259" key="7">
    <source>
        <dbReference type="PROSITE" id="PS50887"/>
    </source>
</evidence>
<dbReference type="InterPro" id="IPR012827">
    <property type="entry name" value="Hemerythrin_metal-bd"/>
</dbReference>
<dbReference type="InterPro" id="IPR000160">
    <property type="entry name" value="GGDEF_dom"/>
</dbReference>
<dbReference type="PANTHER" id="PTHR45138">
    <property type="entry name" value="REGULATORY COMPONENTS OF SENSORY TRANSDUCTION SYSTEM"/>
    <property type="match status" value="1"/>
</dbReference>
<accession>A0ABN8TU09</accession>
<dbReference type="CDD" id="cd12107">
    <property type="entry name" value="Hemerythrin"/>
    <property type="match status" value="1"/>
</dbReference>
<keyword evidence="3" id="KW-0479">Metal-binding</keyword>
<dbReference type="NCBIfam" id="NF033749">
    <property type="entry name" value="bact_hemeryth"/>
    <property type="match status" value="1"/>
</dbReference>
<name>A0ABN8TU09_9VIBR</name>
<reference evidence="8" key="1">
    <citation type="submission" date="2022-06" db="EMBL/GenBank/DDBJ databases">
        <authorList>
            <person name="Goudenege D."/>
            <person name="Le Roux F."/>
        </authorList>
    </citation>
    <scope>NUCLEOTIDE SEQUENCE</scope>
    <source>
        <strain evidence="8">12-063</strain>
    </source>
</reference>
<dbReference type="EMBL" id="CALYLK010000135">
    <property type="protein sequence ID" value="CAH8223997.1"/>
    <property type="molecule type" value="Genomic_DNA"/>
</dbReference>
<sequence>MDSVTKSFLWDKHFETGIGDVDEQHQYLVGIINQYGALISENNIAEEDVRVALFELSRYAEFHFKEEEQLMRNKGVHPSHIEQHIKVHRAFMAEVASMQSFIHQQDDGSAEQLLDFLIHWLAYHILGIDQNLARQIKAIESGQSPEEAYRQEERQRDSATEPLLNALNGLFEQVSMRNKELLKLNQSLEYKVEERTKQLLEANQRLEELSLTDALTSLPNRRSAMHHLHVCWTEAVQHQYPLVCIMIDADHFKVINDSCGHDAGDKVLIELAHELKYAFRSDDIVCRLGGDEFFVICPHTDLKGGLHIAESTRQRVSKMCVSTGATDWRGSISIGVAAISADMKIYDELIKEADNALYKAKQAGKNCVYPTM</sequence>
<dbReference type="NCBIfam" id="TIGR00254">
    <property type="entry name" value="GGDEF"/>
    <property type="match status" value="1"/>
</dbReference>
<feature type="coiled-coil region" evidence="6">
    <location>
        <begin position="185"/>
        <end position="212"/>
    </location>
</feature>
<dbReference type="SMART" id="SM00267">
    <property type="entry name" value="GGDEF"/>
    <property type="match status" value="1"/>
</dbReference>
<keyword evidence="4" id="KW-0408">Iron</keyword>